<feature type="transmembrane region" description="Helical" evidence="1">
    <location>
        <begin position="34"/>
        <end position="58"/>
    </location>
</feature>
<evidence type="ECO:0000313" key="3">
    <source>
        <dbReference type="Proteomes" id="UP000198847"/>
    </source>
</evidence>
<feature type="transmembrane region" description="Helical" evidence="1">
    <location>
        <begin position="111"/>
        <end position="128"/>
    </location>
</feature>
<keyword evidence="1" id="KW-1133">Transmembrane helix</keyword>
<feature type="transmembrane region" description="Helical" evidence="1">
    <location>
        <begin position="252"/>
        <end position="272"/>
    </location>
</feature>
<feature type="transmembrane region" description="Helical" evidence="1">
    <location>
        <begin position="79"/>
        <end position="99"/>
    </location>
</feature>
<evidence type="ECO:0000313" key="2">
    <source>
        <dbReference type="EMBL" id="SEO34044.1"/>
    </source>
</evidence>
<organism evidence="2 3">
    <name type="scientific">Propionispora vibrioides</name>
    <dbReference type="NCBI Taxonomy" id="112903"/>
    <lineage>
        <taxon>Bacteria</taxon>
        <taxon>Bacillati</taxon>
        <taxon>Bacillota</taxon>
        <taxon>Negativicutes</taxon>
        <taxon>Selenomonadales</taxon>
        <taxon>Sporomusaceae</taxon>
        <taxon>Propionispora</taxon>
    </lineage>
</organism>
<reference evidence="2 3" key="1">
    <citation type="submission" date="2016-10" db="EMBL/GenBank/DDBJ databases">
        <authorList>
            <person name="de Groot N.N."/>
        </authorList>
    </citation>
    <scope>NUCLEOTIDE SEQUENCE [LARGE SCALE GENOMIC DNA]</scope>
    <source>
        <strain evidence="2 3">DSM 13305</strain>
    </source>
</reference>
<dbReference type="EMBL" id="FODY01000001">
    <property type="protein sequence ID" value="SEO34044.1"/>
    <property type="molecule type" value="Genomic_DNA"/>
</dbReference>
<protein>
    <submittedName>
        <fullName evidence="2">Uncharacterized protein</fullName>
    </submittedName>
</protein>
<name>A0A1H8NWW6_9FIRM</name>
<sequence>MWIFLPAFYLAVAHIAGDNVALVPDLAAFLPREVFIATVVVYILLGTGMTGMAGWIGVQGRQELTVLAGAMSRRWGKKLLAVTVLSVCLPASALTGGYYTGYILEKLFSIPHFWGAPFCLLLFSLLAAGRGRDIVKFSNYLALVLIPLVFYLLVSTKPEWSLSWPQWQNISWITLSILIGYNIGGMRSILTVEAAAHLAGKGYKTILLVILAKLLEGMFTLLVAELIVGTAATGPLALSGLAGRFLSEPVWWLFHLALFCTFLNTMAPAMLVNARQVSVLTGYSFWRSLTIAYVLVSLGSYLPFTVMLSIISIAGLSMVVFLLYSVYFLYRQ</sequence>
<dbReference type="OrthoDB" id="1677262at2"/>
<dbReference type="STRING" id="112903.SAMN04490178_101258"/>
<feature type="transmembrane region" description="Helical" evidence="1">
    <location>
        <begin position="137"/>
        <end position="154"/>
    </location>
</feature>
<proteinExistence type="predicted"/>
<keyword evidence="3" id="KW-1185">Reference proteome</keyword>
<feature type="transmembrane region" description="Helical" evidence="1">
    <location>
        <begin position="166"/>
        <end position="184"/>
    </location>
</feature>
<feature type="transmembrane region" description="Helical" evidence="1">
    <location>
        <begin position="205"/>
        <end position="232"/>
    </location>
</feature>
<evidence type="ECO:0000256" key="1">
    <source>
        <dbReference type="SAM" id="Phobius"/>
    </source>
</evidence>
<accession>A0A1H8NWW6</accession>
<dbReference type="RefSeq" id="WP_091743570.1">
    <property type="nucleotide sequence ID" value="NZ_FODY01000001.1"/>
</dbReference>
<keyword evidence="1" id="KW-0472">Membrane</keyword>
<feature type="transmembrane region" description="Helical" evidence="1">
    <location>
        <begin position="284"/>
        <end position="304"/>
    </location>
</feature>
<keyword evidence="1" id="KW-0812">Transmembrane</keyword>
<dbReference type="Proteomes" id="UP000198847">
    <property type="component" value="Unassembled WGS sequence"/>
</dbReference>
<gene>
    <name evidence="2" type="ORF">SAMN04490178_101258</name>
</gene>
<dbReference type="AlphaFoldDB" id="A0A1H8NWW6"/>
<feature type="transmembrane region" description="Helical" evidence="1">
    <location>
        <begin position="310"/>
        <end position="330"/>
    </location>
</feature>